<evidence type="ECO:0000256" key="6">
    <source>
        <dbReference type="ARBA" id="ARBA00022833"/>
    </source>
</evidence>
<evidence type="ECO:0000259" key="10">
    <source>
        <dbReference type="Pfam" id="PF01447"/>
    </source>
</evidence>
<dbReference type="InterPro" id="IPR011096">
    <property type="entry name" value="FTP_domain"/>
</dbReference>
<dbReference type="InterPro" id="IPR001570">
    <property type="entry name" value="Peptidase_M4_C_domain"/>
</dbReference>
<evidence type="ECO:0000259" key="11">
    <source>
        <dbReference type="Pfam" id="PF02868"/>
    </source>
</evidence>
<feature type="chain" id="PRO_5038157901" description="Neutral metalloproteinase" evidence="9">
    <location>
        <begin position="39"/>
        <end position="550"/>
    </location>
</feature>
<dbReference type="PANTHER" id="PTHR33794:SF1">
    <property type="entry name" value="BACILLOLYSIN"/>
    <property type="match status" value="1"/>
</dbReference>
<protein>
    <recommendedName>
        <fullName evidence="9">Neutral metalloproteinase</fullName>
        <ecNumber evidence="9">3.4.24.-</ecNumber>
    </recommendedName>
</protein>
<dbReference type="InterPro" id="IPR027268">
    <property type="entry name" value="Peptidase_M4/M1_CTD_sf"/>
</dbReference>
<evidence type="ECO:0000256" key="4">
    <source>
        <dbReference type="ARBA" id="ARBA00022729"/>
    </source>
</evidence>
<dbReference type="GO" id="GO:0006508">
    <property type="term" value="P:proteolysis"/>
    <property type="evidence" value="ECO:0007669"/>
    <property type="project" value="UniProtKB-KW"/>
</dbReference>
<dbReference type="RefSeq" id="WP_191871007.1">
    <property type="nucleotide sequence ID" value="NZ_BMTD01000001.1"/>
</dbReference>
<proteinExistence type="inferred from homology"/>
<dbReference type="Pfam" id="PF07504">
    <property type="entry name" value="FTP"/>
    <property type="match status" value="1"/>
</dbReference>
<dbReference type="Pfam" id="PF02868">
    <property type="entry name" value="Peptidase_M4_C"/>
    <property type="match status" value="1"/>
</dbReference>
<reference evidence="13" key="1">
    <citation type="journal article" date="2014" name="Int. J. Syst. Evol. Microbiol.">
        <title>Complete genome sequence of Corynebacterium casei LMG S-19264T (=DSM 44701T), isolated from a smear-ripened cheese.</title>
        <authorList>
            <consortium name="US DOE Joint Genome Institute (JGI-PGF)"/>
            <person name="Walter F."/>
            <person name="Albersmeier A."/>
            <person name="Kalinowski J."/>
            <person name="Ruckert C."/>
        </authorList>
    </citation>
    <scope>NUCLEOTIDE SEQUENCE</scope>
    <source>
        <strain evidence="13">JCM 4369</strain>
    </source>
</reference>
<keyword evidence="14" id="KW-1185">Reference proteome</keyword>
<evidence type="ECO:0000259" key="12">
    <source>
        <dbReference type="Pfam" id="PF07504"/>
    </source>
</evidence>
<evidence type="ECO:0000313" key="14">
    <source>
        <dbReference type="Proteomes" id="UP000618795"/>
    </source>
</evidence>
<dbReference type="InterPro" id="IPR023612">
    <property type="entry name" value="Peptidase_M4"/>
</dbReference>
<dbReference type="CDD" id="cd09597">
    <property type="entry name" value="M4_TLP"/>
    <property type="match status" value="1"/>
</dbReference>
<evidence type="ECO:0000256" key="5">
    <source>
        <dbReference type="ARBA" id="ARBA00022801"/>
    </source>
</evidence>
<keyword evidence="5 9" id="KW-0378">Hydrolase</keyword>
<evidence type="ECO:0000256" key="3">
    <source>
        <dbReference type="ARBA" id="ARBA00022723"/>
    </source>
</evidence>
<keyword evidence="7 9" id="KW-0482">Metalloprotease</keyword>
<dbReference type="AlphaFoldDB" id="A0A918I565"/>
<dbReference type="SUPFAM" id="SSF55486">
    <property type="entry name" value="Metalloproteases ('zincins'), catalytic domain"/>
    <property type="match status" value="1"/>
</dbReference>
<dbReference type="Gene3D" id="1.10.390.10">
    <property type="entry name" value="Neutral Protease Domain 2"/>
    <property type="match status" value="1"/>
</dbReference>
<feature type="domain" description="Peptidase M4" evidence="10">
    <location>
        <begin position="214"/>
        <end position="371"/>
    </location>
</feature>
<dbReference type="Proteomes" id="UP000618795">
    <property type="component" value="Unassembled WGS sequence"/>
</dbReference>
<dbReference type="InterPro" id="IPR050728">
    <property type="entry name" value="Zinc_Metalloprotease_M4"/>
</dbReference>
<organism evidence="13 14">
    <name type="scientific">Streptomyces filipinensis</name>
    <dbReference type="NCBI Taxonomy" id="66887"/>
    <lineage>
        <taxon>Bacteria</taxon>
        <taxon>Bacillati</taxon>
        <taxon>Actinomycetota</taxon>
        <taxon>Actinomycetes</taxon>
        <taxon>Kitasatosporales</taxon>
        <taxon>Streptomycetaceae</taxon>
        <taxon>Streptomyces</taxon>
    </lineage>
</organism>
<keyword evidence="9" id="KW-0964">Secreted</keyword>
<keyword evidence="6 9" id="KW-0862">Zinc</keyword>
<evidence type="ECO:0000256" key="9">
    <source>
        <dbReference type="RuleBase" id="RU366073"/>
    </source>
</evidence>
<evidence type="ECO:0000313" key="13">
    <source>
        <dbReference type="EMBL" id="GGU76481.1"/>
    </source>
</evidence>
<evidence type="ECO:0000256" key="8">
    <source>
        <dbReference type="PIRSR" id="PIRSR623612-1"/>
    </source>
</evidence>
<feature type="signal peptide" evidence="9">
    <location>
        <begin position="1"/>
        <end position="38"/>
    </location>
</feature>
<evidence type="ECO:0000256" key="7">
    <source>
        <dbReference type="ARBA" id="ARBA00023049"/>
    </source>
</evidence>
<dbReference type="Pfam" id="PF01447">
    <property type="entry name" value="Peptidase_M4"/>
    <property type="match status" value="1"/>
</dbReference>
<dbReference type="InterPro" id="IPR013856">
    <property type="entry name" value="Peptidase_M4_domain"/>
</dbReference>
<dbReference type="Gene3D" id="3.10.450.490">
    <property type="match status" value="1"/>
</dbReference>
<feature type="domain" description="Peptidase M4 C-terminal" evidence="11">
    <location>
        <begin position="374"/>
        <end position="549"/>
    </location>
</feature>
<keyword evidence="2 9" id="KW-0645">Protease</keyword>
<dbReference type="GO" id="GO:0046872">
    <property type="term" value="F:metal ion binding"/>
    <property type="evidence" value="ECO:0007669"/>
    <property type="project" value="UniProtKB-UniRule"/>
</dbReference>
<feature type="domain" description="FTP" evidence="12">
    <location>
        <begin position="72"/>
        <end position="115"/>
    </location>
</feature>
<accession>A0A918I565</accession>
<comment type="cofactor">
    <cofactor evidence="9">
        <name>Zn(2+)</name>
        <dbReference type="ChEBI" id="CHEBI:29105"/>
    </cofactor>
</comment>
<keyword evidence="4 9" id="KW-0732">Signal</keyword>
<sequence length="550" mass="57785">MSRIRQHVRGSRRLTTTAGVAVTTATLLTVALSPAAHADTRPTRSTAIQNAASALLAHAASLGLTSAENTSVRDVIVDKDGTQHVRYDRTYHGLPVLGGDFVVHLAPDGAYRSTNRATRGTISLSSVLPKVSAPRAADLAVNALRAAHLGNALKGVKAKPELIVDALHGTPKLAWRTNAAGLDSLGNPVARTVLTDARTGHQIDAWDSIETAAGDGKSLYSGTVPLQTTQSGSSYQLKDPTRGNTFTGDAEGKTDLCFFGICFSRAPATLFTDADNHWGTGATSDRASAAVDAQYGTNETWDYYKNVQGRNGIGGDGKGSYNRVHYGSSYNNAFWDDSCFCMTYGDGDGTTFGPLVALDVAGHEMTHGVTSKTAALTYSGESGGLNEATSDILGTMVEWYANNPSDPGDYLIGEKIVKPGFGQPALRFMDKPSKDGNSADYWSSSVGNLDVHYSSGVANHFAYLLAEGSGAKTINGVSYNSPTSNGSTLTGIGRDKVGKIWYRALTVYMTSSTNYAGARTATLNAAKDLYGAGSAEYNAVAAAWSAVNVN</sequence>
<evidence type="ECO:0000256" key="1">
    <source>
        <dbReference type="ARBA" id="ARBA00009388"/>
    </source>
</evidence>
<feature type="active site" evidence="8">
    <location>
        <position position="364"/>
    </location>
</feature>
<dbReference type="PRINTS" id="PR00730">
    <property type="entry name" value="THERMOLYSIN"/>
</dbReference>
<gene>
    <name evidence="13" type="ORF">GCM10010260_05870</name>
</gene>
<keyword evidence="3" id="KW-0479">Metal-binding</keyword>
<evidence type="ECO:0000256" key="2">
    <source>
        <dbReference type="ARBA" id="ARBA00022670"/>
    </source>
</evidence>
<comment type="similarity">
    <text evidence="1 9">Belongs to the peptidase M4 family.</text>
</comment>
<dbReference type="GO" id="GO:0005576">
    <property type="term" value="C:extracellular region"/>
    <property type="evidence" value="ECO:0007669"/>
    <property type="project" value="UniProtKB-SubCell"/>
</dbReference>
<dbReference type="Gene3D" id="3.10.170.10">
    <property type="match status" value="1"/>
</dbReference>
<dbReference type="GO" id="GO:0004222">
    <property type="term" value="F:metalloendopeptidase activity"/>
    <property type="evidence" value="ECO:0007669"/>
    <property type="project" value="UniProtKB-UniRule"/>
</dbReference>
<comment type="subcellular location">
    <subcellularLocation>
        <location evidence="9">Secreted</location>
    </subcellularLocation>
</comment>
<dbReference type="PANTHER" id="PTHR33794">
    <property type="entry name" value="BACILLOLYSIN"/>
    <property type="match status" value="1"/>
</dbReference>
<comment type="caution">
    <text evidence="13">The sequence shown here is derived from an EMBL/GenBank/DDBJ whole genome shotgun (WGS) entry which is preliminary data.</text>
</comment>
<comment type="function">
    <text evidence="9">Extracellular zinc metalloprotease.</text>
</comment>
<name>A0A918I565_9ACTN</name>
<reference evidence="13" key="2">
    <citation type="submission" date="2020-09" db="EMBL/GenBank/DDBJ databases">
        <authorList>
            <person name="Sun Q."/>
            <person name="Ohkuma M."/>
        </authorList>
    </citation>
    <scope>NUCLEOTIDE SEQUENCE</scope>
    <source>
        <strain evidence="13">JCM 4369</strain>
    </source>
</reference>
<feature type="active site" description="Proton donor" evidence="8">
    <location>
        <position position="452"/>
    </location>
</feature>
<dbReference type="EC" id="3.4.24.-" evidence="9"/>
<dbReference type="EMBL" id="BMTD01000001">
    <property type="protein sequence ID" value="GGU76481.1"/>
    <property type="molecule type" value="Genomic_DNA"/>
</dbReference>